<evidence type="ECO:0000313" key="2">
    <source>
        <dbReference type="EMBL" id="TQJ09668.1"/>
    </source>
</evidence>
<feature type="region of interest" description="Disordered" evidence="1">
    <location>
        <begin position="151"/>
        <end position="185"/>
    </location>
</feature>
<dbReference type="Proteomes" id="UP000317893">
    <property type="component" value="Unassembled WGS sequence"/>
</dbReference>
<dbReference type="EMBL" id="VFMN01000001">
    <property type="protein sequence ID" value="TQJ09668.1"/>
    <property type="molecule type" value="Genomic_DNA"/>
</dbReference>
<dbReference type="AlphaFoldDB" id="A0A542E2V2"/>
<name>A0A542E2V2_9MICO</name>
<feature type="compositionally biased region" description="Basic and acidic residues" evidence="1">
    <location>
        <begin position="175"/>
        <end position="185"/>
    </location>
</feature>
<evidence type="ECO:0000313" key="3">
    <source>
        <dbReference type="Proteomes" id="UP000317893"/>
    </source>
</evidence>
<gene>
    <name evidence="2" type="ORF">FB458_2781</name>
</gene>
<proteinExistence type="predicted"/>
<keyword evidence="3" id="KW-1185">Reference proteome</keyword>
<evidence type="ECO:0008006" key="4">
    <source>
        <dbReference type="Google" id="ProtNLM"/>
    </source>
</evidence>
<dbReference type="RefSeq" id="WP_211356043.1">
    <property type="nucleotide sequence ID" value="NZ_BAAAPR010000009.1"/>
</dbReference>
<accession>A0A542E2V2</accession>
<sequence length="185" mass="20549">MSDPTSLPNFPPPADEHPLRGRVLDALTDLGLRPDIDADGDVSFTIGEPAQQLFIRCQDGDFPIMRVFGQWMVGDQVPDDHELRLQRCNDFSLQLNLVKVGLVATETGENLVVSGDHIVPVGVEVGPLFQVTVNIIMEVVRMWHTSFLPPEEQERLAREAGQVPPTDPAPPQDGYEPRHRPSDEI</sequence>
<protein>
    <recommendedName>
        <fullName evidence="4">Sensory transduction regulator</fullName>
    </recommendedName>
</protein>
<comment type="caution">
    <text evidence="2">The sequence shown here is derived from an EMBL/GenBank/DDBJ whole genome shotgun (WGS) entry which is preliminary data.</text>
</comment>
<organism evidence="2 3">
    <name type="scientific">Lapillicoccus jejuensis</name>
    <dbReference type="NCBI Taxonomy" id="402171"/>
    <lineage>
        <taxon>Bacteria</taxon>
        <taxon>Bacillati</taxon>
        <taxon>Actinomycetota</taxon>
        <taxon>Actinomycetes</taxon>
        <taxon>Micrococcales</taxon>
        <taxon>Intrasporangiaceae</taxon>
        <taxon>Lapillicoccus</taxon>
    </lineage>
</organism>
<reference evidence="2 3" key="1">
    <citation type="submission" date="2019-06" db="EMBL/GenBank/DDBJ databases">
        <title>Sequencing the genomes of 1000 actinobacteria strains.</title>
        <authorList>
            <person name="Klenk H.-P."/>
        </authorList>
    </citation>
    <scope>NUCLEOTIDE SEQUENCE [LARGE SCALE GENOMIC DNA]</scope>
    <source>
        <strain evidence="2 3">DSM 18607</strain>
    </source>
</reference>
<evidence type="ECO:0000256" key="1">
    <source>
        <dbReference type="SAM" id="MobiDB-lite"/>
    </source>
</evidence>